<sequence length="1137" mass="133284">MKGTSRNIYLKAIILILFYFHIIECLNYSIKLCDFTEHNDEDCVIEAEPLDIIYLKCPTQKKNKFFFLSEYWESNMIPNKCFHLVHFSEKMARNKENSNSGFNLSTLLVDGAIAVPGIKGGFTQFISPMYSPKNTSIYCGCEVPTENGNEIRVINIKISKNLQKVKGCDFTFMGKDIIGESFLTTPFNDTADKGIFCEIDLFPGDVGGINCTAAVYHKKSYYKKFYYEPKNCFKRVYIKGEEKDLKDVLPTALSYPYEFPKKSSYESVYPRYIAIPKDNDVQVDLECSCIHKTGLTSKVEGKMILHVLDKNILDQLNEKKNHEIYNENNDEKVIFSDAIDQIIKNIFISNEVNDQTEIHTESTEQVIENAVSVNEESETNTITETVNEMVFINDNESAQNDNLVIPKSDAEEKETSPNKDGRILSEELPHLEDLEYVEKDEERKENEEKNNIEKDCESNYTFPNHNETKSINCKADKDNIEINNNKKNLELLGRDINEALEMDNYPINMFTFTEKELISTDKNYFYVNPDPYHILKLKCQKKDLYENNDYERVQCFSSFVDDKLLLNNIKGTSTEYIKEIEEVIPGSLSQLRNDDGYEKLFIPLFVENDISLYCSCQNEINNEKNDSNPSFSIVNIFFKKNSNKTKGCSFQIDEFDDFYKDYAEREQFLSNLLILNKMNDNNECVIHASNEIVGFQCGPPYRKPRKYKKNNQLYDIATKESLDDETHEDIGFFKTDPLYCFEYVNENQNIQDILPNTYVFPNSNIIIGEMKNYHTRYIKLNENHENKVISCYCNYYKNNEVVYSGKMTINVQKRKIIHLNSEGLFKKIKKIGKIKINKKKDIYNDKIKYDMEEPYEITKNYYSSSNKENYLSGKNDNKEETYSHNNENNIKNNLYNNLEEKIENYPSYKNEETIENDEHNEYYKVENYNNNEENDVYDMDENSKDDENENIKDDENENSKDDENENIKDYENENTRDDNDFEDEDEDDENRNEDEDDDNSNEEENDIYINFDKNRENDDLNTIFKKPKKSIDTQNSTLHDGASQNMAVINSSKNVTVIFPENKSHSNKDQKELYPKFISLKYEENINEKDKVNKTLIIHKEFFSPSLRGIQTEDEFKEDKERDEEKDKNDHKTMDNI</sequence>
<feature type="compositionally biased region" description="Basic and acidic residues" evidence="8">
    <location>
        <begin position="439"/>
        <end position="457"/>
    </location>
</feature>
<evidence type="ECO:0000256" key="9">
    <source>
        <dbReference type="SAM" id="Phobius"/>
    </source>
</evidence>
<feature type="domain" description="6-Cys" evidence="10">
    <location>
        <begin position="12"/>
        <end position="161"/>
    </location>
</feature>
<protein>
    <submittedName>
        <fullName evidence="11">Liver specific protein 2, putative</fullName>
    </submittedName>
</protein>
<dbReference type="RefSeq" id="XP_028530922.1">
    <property type="nucleotide sequence ID" value="XM_028674584.1"/>
</dbReference>
<keyword evidence="5 9" id="KW-0472">Membrane</keyword>
<organism evidence="11 12">
    <name type="scientific">Plasmodium gallinaceum</name>
    <dbReference type="NCBI Taxonomy" id="5849"/>
    <lineage>
        <taxon>Eukaryota</taxon>
        <taxon>Sar</taxon>
        <taxon>Alveolata</taxon>
        <taxon>Apicomplexa</taxon>
        <taxon>Aconoidasida</taxon>
        <taxon>Haemosporida</taxon>
        <taxon>Plasmodiidae</taxon>
        <taxon>Plasmodium</taxon>
        <taxon>Plasmodium (Haemamoeba)</taxon>
    </lineage>
</organism>
<accession>A0A1J1H0Z6</accession>
<comment type="caution">
    <text evidence="11">The sequence shown here is derived from an EMBL/GenBank/DDBJ whole genome shotgun (WGS) entry which is preliminary data.</text>
</comment>
<feature type="region of interest" description="Disordered" evidence="8">
    <location>
        <begin position="927"/>
        <end position="1014"/>
    </location>
</feature>
<evidence type="ECO:0000256" key="5">
    <source>
        <dbReference type="ARBA" id="ARBA00023136"/>
    </source>
</evidence>
<feature type="domain" description="6-Cys" evidence="10">
    <location>
        <begin position="164"/>
        <end position="312"/>
    </location>
</feature>
<proteinExistence type="predicted"/>
<evidence type="ECO:0000313" key="12">
    <source>
        <dbReference type="Proteomes" id="UP000220797"/>
    </source>
</evidence>
<feature type="compositionally biased region" description="Basic and acidic residues" evidence="8">
    <location>
        <begin position="949"/>
        <end position="978"/>
    </location>
</feature>
<dbReference type="GO" id="GO:0009986">
    <property type="term" value="C:cell surface"/>
    <property type="evidence" value="ECO:0007669"/>
    <property type="project" value="UniProtKB-SubCell"/>
</dbReference>
<dbReference type="InterPro" id="IPR010884">
    <property type="entry name" value="6_CYS_dom"/>
</dbReference>
<feature type="compositionally biased region" description="Basic and acidic residues" evidence="8">
    <location>
        <begin position="1117"/>
        <end position="1137"/>
    </location>
</feature>
<keyword evidence="9" id="KW-0812">Transmembrane</keyword>
<dbReference type="InterPro" id="IPR038160">
    <property type="entry name" value="6_CYS_dom_sf"/>
</dbReference>
<feature type="domain" description="6-Cys" evidence="10">
    <location>
        <begin position="644"/>
        <end position="816"/>
    </location>
</feature>
<dbReference type="OrthoDB" id="378063at2759"/>
<feature type="compositionally biased region" description="Acidic residues" evidence="8">
    <location>
        <begin position="932"/>
        <end position="948"/>
    </location>
</feature>
<dbReference type="SMART" id="SM00970">
    <property type="entry name" value="s48_45"/>
    <property type="match status" value="3"/>
</dbReference>
<evidence type="ECO:0000259" key="10">
    <source>
        <dbReference type="PROSITE" id="PS51701"/>
    </source>
</evidence>
<dbReference type="EMBL" id="CVMV01000143">
    <property type="protein sequence ID" value="CRG98125.1"/>
    <property type="molecule type" value="Genomic_DNA"/>
</dbReference>
<dbReference type="GeneID" id="39729085"/>
<keyword evidence="6" id="KW-1015">Disulfide bond</keyword>
<comment type="subcellular location">
    <subcellularLocation>
        <location evidence="1">Cell membrane</location>
    </subcellularLocation>
    <subcellularLocation>
        <location evidence="2">Cell surface</location>
    </subcellularLocation>
</comment>
<evidence type="ECO:0000256" key="3">
    <source>
        <dbReference type="ARBA" id="ARBA00022475"/>
    </source>
</evidence>
<feature type="compositionally biased region" description="Polar residues" evidence="8">
    <location>
        <begin position="865"/>
        <end position="874"/>
    </location>
</feature>
<dbReference type="GO" id="GO:0005886">
    <property type="term" value="C:plasma membrane"/>
    <property type="evidence" value="ECO:0007669"/>
    <property type="project" value="UniProtKB-SubCell"/>
</dbReference>
<feature type="domain" description="6-Cys" evidence="10">
    <location>
        <begin position="428"/>
        <end position="641"/>
    </location>
</feature>
<dbReference type="VEuPathDB" id="PlasmoDB:PGAL8A_00056000"/>
<feature type="region of interest" description="Disordered" evidence="8">
    <location>
        <begin position="865"/>
        <end position="892"/>
    </location>
</feature>
<keyword evidence="7" id="KW-0325">Glycoprotein</keyword>
<evidence type="ECO:0000256" key="6">
    <source>
        <dbReference type="ARBA" id="ARBA00023157"/>
    </source>
</evidence>
<keyword evidence="9" id="KW-1133">Transmembrane helix</keyword>
<dbReference type="Pfam" id="PF07422">
    <property type="entry name" value="s48_45"/>
    <property type="match status" value="3"/>
</dbReference>
<feature type="compositionally biased region" description="Acidic residues" evidence="8">
    <location>
        <begin position="979"/>
        <end position="1006"/>
    </location>
</feature>
<keyword evidence="4" id="KW-0732">Signal</keyword>
<keyword evidence="12" id="KW-1185">Reference proteome</keyword>
<feature type="region of interest" description="Disordered" evidence="8">
    <location>
        <begin position="1109"/>
        <end position="1137"/>
    </location>
</feature>
<feature type="transmembrane region" description="Helical" evidence="9">
    <location>
        <begin position="12"/>
        <end position="30"/>
    </location>
</feature>
<evidence type="ECO:0000256" key="7">
    <source>
        <dbReference type="ARBA" id="ARBA00023180"/>
    </source>
</evidence>
<feature type="region of interest" description="Disordered" evidence="8">
    <location>
        <begin position="439"/>
        <end position="463"/>
    </location>
</feature>
<dbReference type="PROSITE" id="PS51701">
    <property type="entry name" value="6_CYS"/>
    <property type="match status" value="4"/>
</dbReference>
<evidence type="ECO:0000313" key="11">
    <source>
        <dbReference type="EMBL" id="CRG98125.1"/>
    </source>
</evidence>
<dbReference type="Gene3D" id="2.60.40.2860">
    <property type="match status" value="3"/>
</dbReference>
<keyword evidence="3" id="KW-1003">Cell membrane</keyword>
<evidence type="ECO:0000256" key="2">
    <source>
        <dbReference type="ARBA" id="ARBA00004241"/>
    </source>
</evidence>
<reference evidence="11" key="1">
    <citation type="submission" date="2015-04" db="EMBL/GenBank/DDBJ databases">
        <authorList>
            <consortium name="Pathogen Informatics"/>
        </authorList>
    </citation>
    <scope>NUCLEOTIDE SEQUENCE [LARGE SCALE GENOMIC DNA]</scope>
    <source>
        <strain evidence="11">8A</strain>
    </source>
</reference>
<evidence type="ECO:0000256" key="1">
    <source>
        <dbReference type="ARBA" id="ARBA00004236"/>
    </source>
</evidence>
<gene>
    <name evidence="11" type="primary">LISP2</name>
    <name evidence="11" type="ORF">PGAL8A_00056000</name>
</gene>
<evidence type="ECO:0000256" key="4">
    <source>
        <dbReference type="ARBA" id="ARBA00022729"/>
    </source>
</evidence>
<dbReference type="Proteomes" id="UP000220797">
    <property type="component" value="Unassembled WGS sequence"/>
</dbReference>
<name>A0A1J1H0Z6_PLAGA</name>
<evidence type="ECO:0000256" key="8">
    <source>
        <dbReference type="SAM" id="MobiDB-lite"/>
    </source>
</evidence>
<dbReference type="AlphaFoldDB" id="A0A1J1H0Z6"/>